<proteinExistence type="predicted"/>
<name>A0A8J7WEJ3_9RHOB</name>
<dbReference type="InterPro" id="IPR017439">
    <property type="entry name" value="Amidohydrolase"/>
</dbReference>
<reference evidence="4" key="1">
    <citation type="submission" date="2021-04" db="EMBL/GenBank/DDBJ databases">
        <authorList>
            <person name="Yoon J."/>
        </authorList>
    </citation>
    <scope>NUCLEOTIDE SEQUENCE</scope>
    <source>
        <strain evidence="4">KMU-90</strain>
    </source>
</reference>
<dbReference type="PANTHER" id="PTHR11014:SF63">
    <property type="entry name" value="METALLOPEPTIDASE, PUTATIVE (AFU_ORTHOLOGUE AFUA_6G09600)-RELATED"/>
    <property type="match status" value="1"/>
</dbReference>
<dbReference type="InterPro" id="IPR002933">
    <property type="entry name" value="Peptidase_M20"/>
</dbReference>
<evidence type="ECO:0000313" key="4">
    <source>
        <dbReference type="EMBL" id="MBS0123926.1"/>
    </source>
</evidence>
<dbReference type="EMBL" id="JAGTUU010000003">
    <property type="protein sequence ID" value="MBS0123926.1"/>
    <property type="molecule type" value="Genomic_DNA"/>
</dbReference>
<feature type="binding site" evidence="2">
    <location>
        <position position="360"/>
    </location>
    <ligand>
        <name>Mn(2+)</name>
        <dbReference type="ChEBI" id="CHEBI:29035"/>
        <label>2</label>
    </ligand>
</feature>
<evidence type="ECO:0000259" key="3">
    <source>
        <dbReference type="Pfam" id="PF07687"/>
    </source>
</evidence>
<comment type="caution">
    <text evidence="4">The sequence shown here is derived from an EMBL/GenBank/DDBJ whole genome shotgun (WGS) entry which is preliminary data.</text>
</comment>
<feature type="binding site" evidence="2">
    <location>
        <position position="139"/>
    </location>
    <ligand>
        <name>Mn(2+)</name>
        <dbReference type="ChEBI" id="CHEBI:29035"/>
        <label>2</label>
    </ligand>
</feature>
<feature type="domain" description="Peptidase M20 dimerisation" evidence="3">
    <location>
        <begin position="189"/>
        <end position="281"/>
    </location>
</feature>
<dbReference type="Proteomes" id="UP000681356">
    <property type="component" value="Unassembled WGS sequence"/>
</dbReference>
<organism evidence="4 5">
    <name type="scientific">Thetidibacter halocola</name>
    <dbReference type="NCBI Taxonomy" id="2827239"/>
    <lineage>
        <taxon>Bacteria</taxon>
        <taxon>Pseudomonadati</taxon>
        <taxon>Pseudomonadota</taxon>
        <taxon>Alphaproteobacteria</taxon>
        <taxon>Rhodobacterales</taxon>
        <taxon>Roseobacteraceae</taxon>
        <taxon>Thetidibacter</taxon>
    </lineage>
</organism>
<dbReference type="Gene3D" id="3.30.70.360">
    <property type="match status" value="1"/>
</dbReference>
<dbReference type="PANTHER" id="PTHR11014">
    <property type="entry name" value="PEPTIDASE M20 FAMILY MEMBER"/>
    <property type="match status" value="1"/>
</dbReference>
<evidence type="ECO:0000256" key="1">
    <source>
        <dbReference type="ARBA" id="ARBA00022801"/>
    </source>
</evidence>
<dbReference type="RefSeq" id="WP_212535903.1">
    <property type="nucleotide sequence ID" value="NZ_JAGTUU010000003.1"/>
</dbReference>
<gene>
    <name evidence="4" type="ORF">KB874_07235</name>
</gene>
<dbReference type="AlphaFoldDB" id="A0A8J7WEJ3"/>
<feature type="binding site" evidence="2">
    <location>
        <position position="104"/>
    </location>
    <ligand>
        <name>Mn(2+)</name>
        <dbReference type="ChEBI" id="CHEBI:29035"/>
        <label>2</label>
    </ligand>
</feature>
<feature type="binding site" evidence="2">
    <location>
        <position position="106"/>
    </location>
    <ligand>
        <name>Mn(2+)</name>
        <dbReference type="ChEBI" id="CHEBI:29035"/>
        <label>2</label>
    </ligand>
</feature>
<dbReference type="FunFam" id="3.30.70.360:FF:000001">
    <property type="entry name" value="N-acetyldiaminopimelate deacetylase"/>
    <property type="match status" value="1"/>
</dbReference>
<dbReference type="Gene3D" id="3.40.630.10">
    <property type="entry name" value="Zn peptidases"/>
    <property type="match status" value="1"/>
</dbReference>
<accession>A0A8J7WEJ3</accession>
<dbReference type="Pfam" id="PF07687">
    <property type="entry name" value="M20_dimer"/>
    <property type="match status" value="1"/>
</dbReference>
<comment type="cofactor">
    <cofactor evidence="2">
        <name>Mn(2+)</name>
        <dbReference type="ChEBI" id="CHEBI:29035"/>
    </cofactor>
    <text evidence="2">The Mn(2+) ion enhances activity.</text>
</comment>
<sequence length="389" mass="41870">MPVKNRIGEWQQELTGWRHDLHRHPELRFEEHRTAAFVAERLREMGCDLVREGVGKTGVVAVIRGRQEGSGRVVAFRADMDALPILERTGAAHASTVEGRMHACGHDGHTTMLLGAMRYLAETRNFDGTVVALFQPAEEGGGGAKAMLADGVFEEFGVQEVYGLHNWPGVPVGQFRTRPGPFLAANDKFEIVVTGKGGHGAMPHLATDANLAAAQIVMALQSVVSRAIDPQHPAVVTVGGMRSDSYAYNVLPDAVRMLGTIRFYHAEDEALIRRRMQEIVTACAAAQGCSGELIFHGGVAALVNADENARLAADVAEAVSGQVVRDTAPVMGSEDFGDMLTARPGAFLFLGNGEDSADLHNPEYDFNDALIPVGASFFAQMAETRMPVK</sequence>
<dbReference type="GO" id="GO:0046872">
    <property type="term" value="F:metal ion binding"/>
    <property type="evidence" value="ECO:0007669"/>
    <property type="project" value="UniProtKB-KW"/>
</dbReference>
<dbReference type="GO" id="GO:0050118">
    <property type="term" value="F:N-acetyldiaminopimelate deacetylase activity"/>
    <property type="evidence" value="ECO:0007669"/>
    <property type="project" value="UniProtKB-ARBA"/>
</dbReference>
<dbReference type="PIRSF" id="PIRSF005962">
    <property type="entry name" value="Pept_M20D_amidohydro"/>
    <property type="match status" value="1"/>
</dbReference>
<keyword evidence="1" id="KW-0378">Hydrolase</keyword>
<protein>
    <submittedName>
        <fullName evidence="4">Amidohydrolase</fullName>
    </submittedName>
</protein>
<dbReference type="SUPFAM" id="SSF53187">
    <property type="entry name" value="Zn-dependent exopeptidases"/>
    <property type="match status" value="1"/>
</dbReference>
<keyword evidence="5" id="KW-1185">Reference proteome</keyword>
<dbReference type="NCBIfam" id="TIGR01891">
    <property type="entry name" value="amidohydrolases"/>
    <property type="match status" value="1"/>
</dbReference>
<feature type="binding site" evidence="2">
    <location>
        <position position="165"/>
    </location>
    <ligand>
        <name>Mn(2+)</name>
        <dbReference type="ChEBI" id="CHEBI:29035"/>
        <label>2</label>
    </ligand>
</feature>
<dbReference type="Pfam" id="PF01546">
    <property type="entry name" value="Peptidase_M20"/>
    <property type="match status" value="1"/>
</dbReference>
<dbReference type="CDD" id="cd05666">
    <property type="entry name" value="M20_Acy1-like"/>
    <property type="match status" value="1"/>
</dbReference>
<evidence type="ECO:0000313" key="5">
    <source>
        <dbReference type="Proteomes" id="UP000681356"/>
    </source>
</evidence>
<dbReference type="SUPFAM" id="SSF55031">
    <property type="entry name" value="Bacterial exopeptidase dimerisation domain"/>
    <property type="match status" value="1"/>
</dbReference>
<dbReference type="InterPro" id="IPR011650">
    <property type="entry name" value="Peptidase_M20_dimer"/>
</dbReference>
<dbReference type="InterPro" id="IPR036264">
    <property type="entry name" value="Bact_exopeptidase_dim_dom"/>
</dbReference>
<keyword evidence="2" id="KW-0479">Metal-binding</keyword>
<dbReference type="GO" id="GO:0019877">
    <property type="term" value="P:diaminopimelate biosynthetic process"/>
    <property type="evidence" value="ECO:0007669"/>
    <property type="project" value="UniProtKB-ARBA"/>
</dbReference>
<evidence type="ECO:0000256" key="2">
    <source>
        <dbReference type="PIRSR" id="PIRSR005962-1"/>
    </source>
</evidence>
<keyword evidence="2" id="KW-0464">Manganese</keyword>